<organism evidence="1 2">
    <name type="scientific">Micromonospora maris</name>
    <dbReference type="NCBI Taxonomy" id="1003110"/>
    <lineage>
        <taxon>Bacteria</taxon>
        <taxon>Bacillati</taxon>
        <taxon>Actinomycetota</taxon>
        <taxon>Actinomycetes</taxon>
        <taxon>Micromonosporales</taxon>
        <taxon>Micromonosporaceae</taxon>
        <taxon>Micromonospora</taxon>
    </lineage>
</organism>
<gene>
    <name evidence="1" type="ORF">ADL17_12510</name>
</gene>
<reference evidence="1 2" key="1">
    <citation type="submission" date="2015-10" db="EMBL/GenBank/DDBJ databases">
        <authorList>
            <person name="Ju K.-S."/>
            <person name="Doroghazi J.R."/>
            <person name="Metcalf W.W."/>
        </authorList>
    </citation>
    <scope>NUCLEOTIDE SEQUENCE [LARGE SCALE GENOMIC DNA]</scope>
    <source>
        <strain evidence="1 2">NRRL B-24793</strain>
    </source>
</reference>
<comment type="caution">
    <text evidence="1">The sequence shown here is derived from an EMBL/GenBank/DDBJ whole genome shotgun (WGS) entry which is preliminary data.</text>
</comment>
<sequence>MIVEGPNNGSRCKRPAVRCSRSLGQHPARPLNEFVDDLPVGAFPPPDGSGQLQRAADLVDLLPRPDTRTL</sequence>
<dbReference type="EMBL" id="LMWI01000002">
    <property type="protein sequence ID" value="KUJ44060.1"/>
    <property type="molecule type" value="Genomic_DNA"/>
</dbReference>
<proteinExistence type="predicted"/>
<protein>
    <submittedName>
        <fullName evidence="1">Uncharacterized protein</fullName>
    </submittedName>
</protein>
<accession>A0A9X0HZJ8</accession>
<name>A0A9X0HZJ8_9ACTN</name>
<keyword evidence="2" id="KW-1185">Reference proteome</keyword>
<evidence type="ECO:0000313" key="2">
    <source>
        <dbReference type="Proteomes" id="UP000053246"/>
    </source>
</evidence>
<dbReference type="Proteomes" id="UP000053246">
    <property type="component" value="Unassembled WGS sequence"/>
</dbReference>
<evidence type="ECO:0000313" key="1">
    <source>
        <dbReference type="EMBL" id="KUJ44060.1"/>
    </source>
</evidence>
<dbReference type="AlphaFoldDB" id="A0A9X0HZJ8"/>